<dbReference type="Gene3D" id="3.40.50.300">
    <property type="entry name" value="P-loop containing nucleotide triphosphate hydrolases"/>
    <property type="match status" value="2"/>
</dbReference>
<evidence type="ECO:0000313" key="8">
    <source>
        <dbReference type="Proteomes" id="UP000247586"/>
    </source>
</evidence>
<organism evidence="7 8">
    <name type="scientific">Metallosphaera hakonensis JCM 8857 = DSM 7519</name>
    <dbReference type="NCBI Taxonomy" id="1293036"/>
    <lineage>
        <taxon>Archaea</taxon>
        <taxon>Thermoproteota</taxon>
        <taxon>Thermoprotei</taxon>
        <taxon>Sulfolobales</taxon>
        <taxon>Sulfolobaceae</taxon>
        <taxon>Metallosphaera</taxon>
    </lineage>
</organism>
<dbReference type="SUPFAM" id="SSF52540">
    <property type="entry name" value="P-loop containing nucleoside triphosphate hydrolases"/>
    <property type="match status" value="1"/>
</dbReference>
<dbReference type="GO" id="GO:0004386">
    <property type="term" value="F:helicase activity"/>
    <property type="evidence" value="ECO:0007669"/>
    <property type="project" value="UniProtKB-KW"/>
</dbReference>
<dbReference type="OrthoDB" id="39583at2157"/>
<dbReference type="GO" id="GO:0003676">
    <property type="term" value="F:nucleic acid binding"/>
    <property type="evidence" value="ECO:0007669"/>
    <property type="project" value="InterPro"/>
</dbReference>
<keyword evidence="2" id="KW-0378">Hydrolase</keyword>
<evidence type="ECO:0000256" key="2">
    <source>
        <dbReference type="ARBA" id="ARBA00022801"/>
    </source>
</evidence>
<dbReference type="SUPFAM" id="SSF158702">
    <property type="entry name" value="Sec63 N-terminal domain-like"/>
    <property type="match status" value="1"/>
</dbReference>
<dbReference type="STRING" id="1293036.GCA_001315825_02047"/>
<dbReference type="PROSITE" id="PS00690">
    <property type="entry name" value="DEAH_ATP_HELICASE"/>
    <property type="match status" value="1"/>
</dbReference>
<reference evidence="7 8" key="1">
    <citation type="submission" date="2018-05" db="EMBL/GenBank/DDBJ databases">
        <title>Complete Genome Sequences of Extremely Thermoacidophilic, Metal-Mobilizing Type-Strain Members of the Archaeal Family Sulfolobaceae: Acidianus brierleyi DSM-1651T, Acidianus sulfidivorans DSM-18786T, Metallosphaera hakonensis DSM-7519T, and Metallosphaera prunae DSM-10039T.</title>
        <authorList>
            <person name="Counts J.A."/>
            <person name="Kelly R.M."/>
        </authorList>
    </citation>
    <scope>NUCLEOTIDE SEQUENCE [LARGE SCALE GENOMIC DNA]</scope>
    <source>
        <strain evidence="7 8">HO1-1</strain>
    </source>
</reference>
<dbReference type="InterPro" id="IPR011545">
    <property type="entry name" value="DEAD/DEAH_box_helicase_dom"/>
</dbReference>
<sequence>MSFPLAELFFSEYNSDPSRNYLVSAPTGSGKTHIAKRVLAKSDGLSVYVSPLKALSREVYSSLRNRTRALLVDTDAYEDDLRRISSDVLLLTYEKFDSSIRHGYPWLEKVSRLVIDEVHNVETSRGLALENIVLWAKARHVPTISLSATLSNPDKYTSWLNAKMISHQKRTVPLHECVAYPYVLKCGDWEETFSPHKLTRPRFEVLVQVLEKITGKGKNALVFVKSRRSAESLALELRKRDFRAHHYHSGMPYDERTKVLDMLLQGDINVVVSTTALGQGVNLPVYAVLFYELKLPDVNEKGEFKGWKDVTVSEFRQMAGRAGRPKYDSEGMIIIVSNSERTARDLAQRYYHGAMTSQNAKPDLDTLSLAYISWNDGVEMDEFRSSLNSTFNFNGIEASKIEYSLSRLKEMKLVVLNRGISVTSLGHAVAVSYIDVKALSGFPLEDEKVDLVSAIVGSPAVAPSLRGCKDGVQLLSKWMGGESLEGVCDKLTTKDVNEVISNARWISFAMFRVLKALGDNRYLRALEIHENLKYGVPSEGIKLAKAGIPRDVTLDLVKSGITDLREMCIRIGLRELRDNLRRHGIQVEVLCREIYSNDTVAFDVRRALQELQDKEFSLGDVEKRFGRDVARELLRKKLIERKGEKYLVRKMKFY</sequence>
<dbReference type="Pfam" id="PF00270">
    <property type="entry name" value="DEAD"/>
    <property type="match status" value="1"/>
</dbReference>
<evidence type="ECO:0000256" key="3">
    <source>
        <dbReference type="ARBA" id="ARBA00022806"/>
    </source>
</evidence>
<dbReference type="GO" id="GO:0016787">
    <property type="term" value="F:hydrolase activity"/>
    <property type="evidence" value="ECO:0007669"/>
    <property type="project" value="UniProtKB-KW"/>
</dbReference>
<dbReference type="AlphaFoldDB" id="A0A2U9IW05"/>
<dbReference type="KEGG" id="mhk:DFR87_11585"/>
<dbReference type="PROSITE" id="PS51192">
    <property type="entry name" value="HELICASE_ATP_BIND_1"/>
    <property type="match status" value="1"/>
</dbReference>
<reference evidence="8" key="3">
    <citation type="submission" date="2020-03" db="EMBL/GenBank/DDBJ databases">
        <title>Sequencing and Assembly of Multiple Reported Metal-Biooxidizing Members of the Extremely Thermoacidophilic Archaeal Family Sulfolobaceae.</title>
        <authorList>
            <person name="Counts J.A."/>
            <person name="Kelly R.M."/>
        </authorList>
    </citation>
    <scope>NUCLEOTIDE SEQUENCE [LARGE SCALE GENOMIC DNA]</scope>
    <source>
        <strain evidence="8">HO1-1</strain>
    </source>
</reference>
<evidence type="ECO:0000256" key="4">
    <source>
        <dbReference type="ARBA" id="ARBA00022840"/>
    </source>
</evidence>
<evidence type="ECO:0000256" key="1">
    <source>
        <dbReference type="ARBA" id="ARBA00022741"/>
    </source>
</evidence>
<dbReference type="Gene3D" id="1.10.3380.20">
    <property type="match status" value="1"/>
</dbReference>
<keyword evidence="1" id="KW-0547">Nucleotide-binding</keyword>
<dbReference type="GO" id="GO:0005524">
    <property type="term" value="F:ATP binding"/>
    <property type="evidence" value="ECO:0007669"/>
    <property type="project" value="UniProtKB-KW"/>
</dbReference>
<evidence type="ECO:0000313" key="7">
    <source>
        <dbReference type="EMBL" id="AWS00219.1"/>
    </source>
</evidence>
<dbReference type="GeneID" id="36835993"/>
<evidence type="ECO:0000259" key="5">
    <source>
        <dbReference type="PROSITE" id="PS51192"/>
    </source>
</evidence>
<dbReference type="EMBL" id="CP029287">
    <property type="protein sequence ID" value="AWS00219.1"/>
    <property type="molecule type" value="Genomic_DNA"/>
</dbReference>
<keyword evidence="3 7" id="KW-0347">Helicase</keyword>
<dbReference type="RefSeq" id="WP_110369570.1">
    <property type="nucleotide sequence ID" value="NZ_CP029287.2"/>
</dbReference>
<dbReference type="PANTHER" id="PTHR47961:SF6">
    <property type="entry name" value="DNA-DIRECTED DNA POLYMERASE"/>
    <property type="match status" value="1"/>
</dbReference>
<keyword evidence="4" id="KW-0067">ATP-binding</keyword>
<dbReference type="PANTHER" id="PTHR47961">
    <property type="entry name" value="DNA POLYMERASE THETA, PUTATIVE (AFU_ORTHOLOGUE AFUA_1G05260)-RELATED"/>
    <property type="match status" value="1"/>
</dbReference>
<protein>
    <submittedName>
        <fullName evidence="7">DEAD/DEAH box helicase</fullName>
    </submittedName>
</protein>
<evidence type="ECO:0000259" key="6">
    <source>
        <dbReference type="PROSITE" id="PS51194"/>
    </source>
</evidence>
<feature type="domain" description="Helicase C-terminal" evidence="6">
    <location>
        <begin position="205"/>
        <end position="368"/>
    </location>
</feature>
<dbReference type="SMART" id="SM00490">
    <property type="entry name" value="HELICc"/>
    <property type="match status" value="1"/>
</dbReference>
<dbReference type="PROSITE" id="PS51194">
    <property type="entry name" value="HELICASE_CTER"/>
    <property type="match status" value="1"/>
</dbReference>
<dbReference type="Proteomes" id="UP000247586">
    <property type="component" value="Chromosome"/>
</dbReference>
<dbReference type="Pfam" id="PF00271">
    <property type="entry name" value="Helicase_C"/>
    <property type="match status" value="1"/>
</dbReference>
<proteinExistence type="predicted"/>
<dbReference type="SMART" id="SM00487">
    <property type="entry name" value="DEXDc"/>
    <property type="match status" value="1"/>
</dbReference>
<dbReference type="InterPro" id="IPR050474">
    <property type="entry name" value="Hel308_SKI2-like"/>
</dbReference>
<keyword evidence="8" id="KW-1185">Reference proteome</keyword>
<dbReference type="GO" id="GO:0140097">
    <property type="term" value="F:catalytic activity, acting on DNA"/>
    <property type="evidence" value="ECO:0007669"/>
    <property type="project" value="UniProtKB-ARBA"/>
</dbReference>
<dbReference type="InterPro" id="IPR027417">
    <property type="entry name" value="P-loop_NTPase"/>
</dbReference>
<dbReference type="InterPro" id="IPR014001">
    <property type="entry name" value="Helicase_ATP-bd"/>
</dbReference>
<reference evidence="8" key="2">
    <citation type="submission" date="2020-03" db="EMBL/GenBank/DDBJ databases">
        <title>Complete Genome Sequences of Extremely Thermoacidophilic, Metal-Mobilizing Type-Strain Members of the Archaeal Family Sulfolobaceae: Acidianus brierleyi DSM-1651T, Acidianus sulfidivorans DSM-18786T, Metallosphaera hakonensis DSM-7519T, and Metallosphaera prunae DSM-10039T.</title>
        <authorList>
            <person name="Counts J.A."/>
            <person name="Kelly R.M."/>
        </authorList>
    </citation>
    <scope>NUCLEOTIDE SEQUENCE [LARGE SCALE GENOMIC DNA]</scope>
    <source>
        <strain evidence="8">HO1-1</strain>
    </source>
</reference>
<dbReference type="InterPro" id="IPR002464">
    <property type="entry name" value="DNA/RNA_helicase_DEAH_CS"/>
</dbReference>
<gene>
    <name evidence="7" type="ORF">DFR87_11585</name>
</gene>
<name>A0A2U9IW05_9CREN</name>
<accession>A0A2U9IW05</accession>
<feature type="domain" description="Helicase ATP-binding" evidence="5">
    <location>
        <begin position="12"/>
        <end position="168"/>
    </location>
</feature>
<dbReference type="InterPro" id="IPR001650">
    <property type="entry name" value="Helicase_C-like"/>
</dbReference>